<sequence>MNIKKSRAIQTRRFIIFEIFTTEKSYLKHLTTLKKIFMDPFVQTSRPSNPLINSFDIPIIFAHIEDLIILSTVIVDALNNKIHSWDDEESRIGDVFLKYHGAFEVFRRYAENHREKFFNAISLPKLTYHWHTLLLSTLSCYFTIYFSRIISPKLFPKSYNTLHGLKRLNWDIHFVSMIHCLIIVTLSIPLFNEKELVEDKVFGYNYYAGNVYSIACG</sequence>
<dbReference type="SUPFAM" id="SSF48065">
    <property type="entry name" value="DBL homology domain (DH-domain)"/>
    <property type="match status" value="1"/>
</dbReference>
<keyword evidence="1" id="KW-1133">Transmembrane helix</keyword>
<dbReference type="InterPro" id="IPR000219">
    <property type="entry name" value="DH_dom"/>
</dbReference>
<accession>A0A9N8WEL4</accession>
<dbReference type="Pfam" id="PF00621">
    <property type="entry name" value="RhoGEF"/>
    <property type="match status" value="1"/>
</dbReference>
<dbReference type="GO" id="GO:0005737">
    <property type="term" value="C:cytoplasm"/>
    <property type="evidence" value="ECO:0007669"/>
    <property type="project" value="TreeGrafter"/>
</dbReference>
<reference evidence="3" key="1">
    <citation type="submission" date="2021-06" db="EMBL/GenBank/DDBJ databases">
        <authorList>
            <person name="Kallberg Y."/>
            <person name="Tangrot J."/>
            <person name="Rosling A."/>
        </authorList>
    </citation>
    <scope>NUCLEOTIDE SEQUENCE</scope>
    <source>
        <strain evidence="3">AZ414A</strain>
    </source>
</reference>
<dbReference type="Gene3D" id="1.20.900.10">
    <property type="entry name" value="Dbl homology (DH) domain"/>
    <property type="match status" value="1"/>
</dbReference>
<gene>
    <name evidence="3" type="ORF">DEBURN_LOCUS3770</name>
</gene>
<dbReference type="OrthoDB" id="10266980at2759"/>
<name>A0A9N8WEL4_9GLOM</name>
<feature type="domain" description="DH" evidence="2">
    <location>
        <begin position="11"/>
        <end position="113"/>
    </location>
</feature>
<dbReference type="PROSITE" id="PS50010">
    <property type="entry name" value="DH_2"/>
    <property type="match status" value="1"/>
</dbReference>
<keyword evidence="4" id="KW-1185">Reference proteome</keyword>
<dbReference type="InterPro" id="IPR051092">
    <property type="entry name" value="FYVE_RhoGEF_PH"/>
</dbReference>
<keyword evidence="1" id="KW-0812">Transmembrane</keyword>
<dbReference type="GO" id="GO:0005085">
    <property type="term" value="F:guanyl-nucleotide exchange factor activity"/>
    <property type="evidence" value="ECO:0007669"/>
    <property type="project" value="InterPro"/>
</dbReference>
<dbReference type="PANTHER" id="PTHR12673">
    <property type="entry name" value="FACIOGENITAL DYSPLASIA PROTEIN"/>
    <property type="match status" value="1"/>
</dbReference>
<evidence type="ECO:0000256" key="1">
    <source>
        <dbReference type="SAM" id="Phobius"/>
    </source>
</evidence>
<protein>
    <submittedName>
        <fullName evidence="3">6168_t:CDS:1</fullName>
    </submittedName>
</protein>
<organism evidence="3 4">
    <name type="scientific">Diversispora eburnea</name>
    <dbReference type="NCBI Taxonomy" id="1213867"/>
    <lineage>
        <taxon>Eukaryota</taxon>
        <taxon>Fungi</taxon>
        <taxon>Fungi incertae sedis</taxon>
        <taxon>Mucoromycota</taxon>
        <taxon>Glomeromycotina</taxon>
        <taxon>Glomeromycetes</taxon>
        <taxon>Diversisporales</taxon>
        <taxon>Diversisporaceae</taxon>
        <taxon>Diversispora</taxon>
    </lineage>
</organism>
<evidence type="ECO:0000259" key="2">
    <source>
        <dbReference type="PROSITE" id="PS50010"/>
    </source>
</evidence>
<feature type="transmembrane region" description="Helical" evidence="1">
    <location>
        <begin position="170"/>
        <end position="191"/>
    </location>
</feature>
<dbReference type="PANTHER" id="PTHR12673:SF62">
    <property type="entry name" value="PLECKSTRIN DOMAIN-CONTAINING PROTEIN"/>
    <property type="match status" value="1"/>
</dbReference>
<evidence type="ECO:0000313" key="3">
    <source>
        <dbReference type="EMBL" id="CAG8483052.1"/>
    </source>
</evidence>
<keyword evidence="1" id="KW-0472">Membrane</keyword>
<comment type="caution">
    <text evidence="3">The sequence shown here is derived from an EMBL/GenBank/DDBJ whole genome shotgun (WGS) entry which is preliminary data.</text>
</comment>
<dbReference type="AlphaFoldDB" id="A0A9N8WEL4"/>
<evidence type="ECO:0000313" key="4">
    <source>
        <dbReference type="Proteomes" id="UP000789706"/>
    </source>
</evidence>
<dbReference type="Proteomes" id="UP000789706">
    <property type="component" value="Unassembled WGS sequence"/>
</dbReference>
<dbReference type="EMBL" id="CAJVPK010000250">
    <property type="protein sequence ID" value="CAG8483052.1"/>
    <property type="molecule type" value="Genomic_DNA"/>
</dbReference>
<dbReference type="InterPro" id="IPR035899">
    <property type="entry name" value="DBL_dom_sf"/>
</dbReference>
<proteinExistence type="predicted"/>
<feature type="transmembrane region" description="Helical" evidence="1">
    <location>
        <begin position="132"/>
        <end position="150"/>
    </location>
</feature>